<dbReference type="OrthoDB" id="5399731at2759"/>
<dbReference type="Proteomes" id="UP000664534">
    <property type="component" value="Unassembled WGS sequence"/>
</dbReference>
<evidence type="ECO:0000313" key="2">
    <source>
        <dbReference type="Proteomes" id="UP000664534"/>
    </source>
</evidence>
<protein>
    <recommendedName>
        <fullName evidence="3">N-acetyltransferase domain-containing protein</fullName>
    </recommendedName>
</protein>
<name>A0A8H3ENW7_9LECA</name>
<proteinExistence type="predicted"/>
<evidence type="ECO:0000313" key="1">
    <source>
        <dbReference type="EMBL" id="CAF9910691.1"/>
    </source>
</evidence>
<dbReference type="AlphaFoldDB" id="A0A8H3ENW7"/>
<accession>A0A8H3ENW7</accession>
<sequence length="443" mass="50044">MPPRPFRRLEIEIKPAKSSEIIGMISIFGEAFPFENPKLARIMYAGSDPGPAVEDILEAHMHSKYSKFMIAYDTTEGLVPEPGFSPGGFDEDMSYGWISVGVVPQGAAVTSYAASDLSVYASLKLLEGEARDRGEDPRQLSLDNPRVHLAYELGARSQDGQSRHVADTHLVVNALSMWPDSHSDSTWEMAFRLLGWAVEYARGHDWPIWTQIPVGQTRFFREVGFREVGAFTLNLNNYAPPGRTDWGTQEWVQMVYSTPQQRRARSISPGERGENLTFGWASVGFVALGCTRHCYAASDLVTYASLRLLAQGQNFPKPDDPRVLLLCELERWSNDGQARYITNPHLVVNALVLWPESPEDIKYEVAFKLLRSAVSLAESRNLSIWTQVTIKQLSFFRRVGFVEVRRFTLNLNHYAHRESTVNWGAKEWAQMVYHALGENLAER</sequence>
<keyword evidence="2" id="KW-1185">Reference proteome</keyword>
<dbReference type="EMBL" id="CAJPDT010000007">
    <property type="protein sequence ID" value="CAF9910691.1"/>
    <property type="molecule type" value="Genomic_DNA"/>
</dbReference>
<gene>
    <name evidence="1" type="ORF">IMSHALPRED_009287</name>
</gene>
<evidence type="ECO:0008006" key="3">
    <source>
        <dbReference type="Google" id="ProtNLM"/>
    </source>
</evidence>
<comment type="caution">
    <text evidence="1">The sequence shown here is derived from an EMBL/GenBank/DDBJ whole genome shotgun (WGS) entry which is preliminary data.</text>
</comment>
<organism evidence="1 2">
    <name type="scientific">Imshaugia aleurites</name>
    <dbReference type="NCBI Taxonomy" id="172621"/>
    <lineage>
        <taxon>Eukaryota</taxon>
        <taxon>Fungi</taxon>
        <taxon>Dikarya</taxon>
        <taxon>Ascomycota</taxon>
        <taxon>Pezizomycotina</taxon>
        <taxon>Lecanoromycetes</taxon>
        <taxon>OSLEUM clade</taxon>
        <taxon>Lecanoromycetidae</taxon>
        <taxon>Lecanorales</taxon>
        <taxon>Lecanorineae</taxon>
        <taxon>Parmeliaceae</taxon>
        <taxon>Imshaugia</taxon>
    </lineage>
</organism>
<reference evidence="1" key="1">
    <citation type="submission" date="2021-03" db="EMBL/GenBank/DDBJ databases">
        <authorList>
            <person name="Tagirdzhanova G."/>
        </authorList>
    </citation>
    <scope>NUCLEOTIDE SEQUENCE</scope>
</reference>